<keyword evidence="1" id="KW-0813">Transport</keyword>
<comment type="similarity">
    <text evidence="1">Belongs to the PhoU family.</text>
</comment>
<sequence>MTLKTRTKFTSQLQGIQEHVVRLKEKCAADVRAAGLAATGDRGAQEGVVEGRKAEDRLRESIEDGCLDAMLLQQPLIGDDLRFVSGAFRIVSDLSHIDGMTRDVAFLVEEIPDKAAAKFTREFVEMSEHAASMVERAVDAFVERDVELAQQVIEADDKVNSLYAESEEKLVALIRDGKTSAKYLPELLMVAKYFERIGDLAKRVAAWAIFRVTGEHKVEEKPSQAAGLDQ</sequence>
<dbReference type="PIRSF" id="PIRSF003107">
    <property type="entry name" value="PhoU"/>
    <property type="match status" value="1"/>
</dbReference>
<dbReference type="SUPFAM" id="SSF109755">
    <property type="entry name" value="PhoU-like"/>
    <property type="match status" value="1"/>
</dbReference>
<dbReference type="Gene3D" id="1.20.58.220">
    <property type="entry name" value="Phosphate transport system protein phou homolog 2, domain 2"/>
    <property type="match status" value="1"/>
</dbReference>
<keyword evidence="5" id="KW-1185">Reference proteome</keyword>
<gene>
    <name evidence="3" type="ORF">AAAT05_06090</name>
    <name evidence="4" type="ORF">AAAT05_06395</name>
</gene>
<dbReference type="InterPro" id="IPR026022">
    <property type="entry name" value="PhoU_dom"/>
</dbReference>
<dbReference type="InterPro" id="IPR028366">
    <property type="entry name" value="PhoU"/>
</dbReference>
<keyword evidence="1" id="KW-0963">Cytoplasm</keyword>
<comment type="subcellular location">
    <subcellularLocation>
        <location evidence="1">Cytoplasm</location>
    </subcellularLocation>
</comment>
<dbReference type="PANTHER" id="PTHR42930">
    <property type="entry name" value="PHOSPHATE-SPECIFIC TRANSPORT SYSTEM ACCESSORY PROTEIN PHOU"/>
    <property type="match status" value="1"/>
</dbReference>
<dbReference type="InterPro" id="IPR038078">
    <property type="entry name" value="PhoU-like_sf"/>
</dbReference>
<keyword evidence="1" id="KW-0592">Phosphate transport</keyword>
<accession>A0ABV1IG90</accession>
<organism evidence="3 5">
    <name type="scientific">Paratractidigestivibacter faecalis</name>
    <dbReference type="NCBI Taxonomy" id="2292441"/>
    <lineage>
        <taxon>Bacteria</taxon>
        <taxon>Bacillati</taxon>
        <taxon>Actinomycetota</taxon>
        <taxon>Coriobacteriia</taxon>
        <taxon>Coriobacteriales</taxon>
        <taxon>Atopobiaceae</taxon>
        <taxon>Paratractidigestivibacter</taxon>
    </lineage>
</organism>
<feature type="domain" description="PhoU" evidence="2">
    <location>
        <begin position="124"/>
        <end position="207"/>
    </location>
</feature>
<evidence type="ECO:0000313" key="4">
    <source>
        <dbReference type="EMBL" id="MEQ2637964.1"/>
    </source>
</evidence>
<dbReference type="Pfam" id="PF01895">
    <property type="entry name" value="PhoU"/>
    <property type="match status" value="1"/>
</dbReference>
<protein>
    <recommendedName>
        <fullName evidence="1">Phosphate-specific transport system accessory protein PhoU</fullName>
    </recommendedName>
</protein>
<dbReference type="PANTHER" id="PTHR42930:SF3">
    <property type="entry name" value="PHOSPHATE-SPECIFIC TRANSPORT SYSTEM ACCESSORY PROTEIN PHOU"/>
    <property type="match status" value="1"/>
</dbReference>
<dbReference type="EMBL" id="JBBNGS010000010">
    <property type="protein sequence ID" value="MEQ2637964.1"/>
    <property type="molecule type" value="Genomic_DNA"/>
</dbReference>
<dbReference type="RefSeq" id="WP_349182518.1">
    <property type="nucleotide sequence ID" value="NZ_JBBNGS010000010.1"/>
</dbReference>
<reference evidence="3 5" key="1">
    <citation type="submission" date="2024-04" db="EMBL/GenBank/DDBJ databases">
        <title>Human intestinal bacterial collection.</title>
        <authorList>
            <person name="Pauvert C."/>
            <person name="Hitch T.C.A."/>
            <person name="Clavel T."/>
        </authorList>
    </citation>
    <scope>NUCLEOTIDE SEQUENCE [LARGE SCALE GENOMIC DNA]</scope>
    <source>
        <strain evidence="3 5">CLA-AA-H197</strain>
    </source>
</reference>
<evidence type="ECO:0000313" key="5">
    <source>
        <dbReference type="Proteomes" id="UP001478817"/>
    </source>
</evidence>
<dbReference type="EMBL" id="JBBNGS010000010">
    <property type="protein sequence ID" value="MEQ2637913.1"/>
    <property type="molecule type" value="Genomic_DNA"/>
</dbReference>
<proteinExistence type="inferred from homology"/>
<comment type="caution">
    <text evidence="3">The sequence shown here is derived from an EMBL/GenBank/DDBJ whole genome shotgun (WGS) entry which is preliminary data.</text>
</comment>
<dbReference type="Proteomes" id="UP001478817">
    <property type="component" value="Unassembled WGS sequence"/>
</dbReference>
<comment type="subunit">
    <text evidence="1">Homodimer.</text>
</comment>
<evidence type="ECO:0000313" key="3">
    <source>
        <dbReference type="EMBL" id="MEQ2637913.1"/>
    </source>
</evidence>
<comment type="function">
    <text evidence="1">Plays a role in the regulation of phosphate uptake.</text>
</comment>
<evidence type="ECO:0000259" key="2">
    <source>
        <dbReference type="Pfam" id="PF01895"/>
    </source>
</evidence>
<evidence type="ECO:0000256" key="1">
    <source>
        <dbReference type="PIRNR" id="PIRNR003107"/>
    </source>
</evidence>
<name>A0ABV1IG90_9ACTN</name>